<evidence type="ECO:0000313" key="2">
    <source>
        <dbReference type="Proteomes" id="UP000766486"/>
    </source>
</evidence>
<name>A0ABY6U278_BIOOC</name>
<gene>
    <name evidence="1" type="ORF">CLO192961_LOCUS132561</name>
</gene>
<organism evidence="1 2">
    <name type="scientific">Bionectria ochroleuca</name>
    <name type="common">Gliocladium roseum</name>
    <dbReference type="NCBI Taxonomy" id="29856"/>
    <lineage>
        <taxon>Eukaryota</taxon>
        <taxon>Fungi</taxon>
        <taxon>Dikarya</taxon>
        <taxon>Ascomycota</taxon>
        <taxon>Pezizomycotina</taxon>
        <taxon>Sordariomycetes</taxon>
        <taxon>Hypocreomycetidae</taxon>
        <taxon>Hypocreales</taxon>
        <taxon>Bionectriaceae</taxon>
        <taxon>Clonostachys</taxon>
    </lineage>
</organism>
<evidence type="ECO:0000313" key="1">
    <source>
        <dbReference type="EMBL" id="VUC24010.1"/>
    </source>
</evidence>
<dbReference type="Proteomes" id="UP000766486">
    <property type="component" value="Unassembled WGS sequence"/>
</dbReference>
<comment type="caution">
    <text evidence="1">The sequence shown here is derived from an EMBL/GenBank/DDBJ whole genome shotgun (WGS) entry which is preliminary data.</text>
</comment>
<keyword evidence="2" id="KW-1185">Reference proteome</keyword>
<sequence length="182" mass="19936">MIAKVAPSPISSWGGGPALGVVSAELTTACRVGAGEHASSGVDVVASLVLATPVEKSTSTTLDEFLAKHPEIVVGREKLENLRDEIDIATNYKTFEAATKPFANAVLVQKFHGDTNERLLAVILIDDAQAEKFYWEKTTGRKCDLCFVQIEKQDPEELLLPVFKHYDIKPDHECKSLPVEEE</sequence>
<proteinExistence type="predicted"/>
<reference evidence="1 2" key="1">
    <citation type="submission" date="2019-06" db="EMBL/GenBank/DDBJ databases">
        <authorList>
            <person name="Broberg M."/>
        </authorList>
    </citation>
    <scope>NUCLEOTIDE SEQUENCE [LARGE SCALE GENOMIC DNA]</scope>
</reference>
<dbReference type="EMBL" id="CABFNS010000715">
    <property type="protein sequence ID" value="VUC24010.1"/>
    <property type="molecule type" value="Genomic_DNA"/>
</dbReference>
<accession>A0ABY6U278</accession>
<protein>
    <submittedName>
        <fullName evidence="1">Uncharacterized protein</fullName>
    </submittedName>
</protein>